<reference evidence="2" key="1">
    <citation type="journal article" date="2019" name="Int. J. Syst. Evol. Microbiol.">
        <title>The Global Catalogue of Microorganisms (GCM) 10K type strain sequencing project: providing services to taxonomists for standard genome sequencing and annotation.</title>
        <authorList>
            <consortium name="The Broad Institute Genomics Platform"/>
            <consortium name="The Broad Institute Genome Sequencing Center for Infectious Disease"/>
            <person name="Wu L."/>
            <person name="Ma J."/>
        </authorList>
    </citation>
    <scope>NUCLEOTIDE SEQUENCE [LARGE SCALE GENOMIC DNA]</scope>
    <source>
        <strain evidence="2">ICMP 19430</strain>
    </source>
</reference>
<organism evidence="1 2">
    <name type="scientific">Rhodococcus daqingensis</name>
    <dbReference type="NCBI Taxonomy" id="2479363"/>
    <lineage>
        <taxon>Bacteria</taxon>
        <taxon>Bacillati</taxon>
        <taxon>Actinomycetota</taxon>
        <taxon>Actinomycetes</taxon>
        <taxon>Mycobacteriales</taxon>
        <taxon>Nocardiaceae</taxon>
        <taxon>Rhodococcus</taxon>
    </lineage>
</organism>
<dbReference type="SUPFAM" id="SSF56601">
    <property type="entry name" value="beta-lactamase/transpeptidase-like"/>
    <property type="match status" value="1"/>
</dbReference>
<dbReference type="RefSeq" id="WP_378407985.1">
    <property type="nucleotide sequence ID" value="NZ_JBHTCS010000024.1"/>
</dbReference>
<dbReference type="Proteomes" id="UP001596484">
    <property type="component" value="Unassembled WGS sequence"/>
</dbReference>
<gene>
    <name evidence="1" type="ORF">ACFQS9_20405</name>
</gene>
<evidence type="ECO:0000313" key="2">
    <source>
        <dbReference type="Proteomes" id="UP001596484"/>
    </source>
</evidence>
<evidence type="ECO:0008006" key="3">
    <source>
        <dbReference type="Google" id="ProtNLM"/>
    </source>
</evidence>
<protein>
    <recommendedName>
        <fullName evidence="3">Serine hydrolase</fullName>
    </recommendedName>
</protein>
<evidence type="ECO:0000313" key="1">
    <source>
        <dbReference type="EMBL" id="MFC7450261.1"/>
    </source>
</evidence>
<dbReference type="Gene3D" id="3.40.710.10">
    <property type="entry name" value="DD-peptidase/beta-lactamase superfamily"/>
    <property type="match status" value="1"/>
</dbReference>
<keyword evidence="2" id="KW-1185">Reference proteome</keyword>
<sequence length="329" mass="33850">MQPTSHREAAISRRWSSRTPARCFGSGYVRGLIVGALTILICATLTSGGTVTRGDAVTVDRVRSEIDGSCGRLAASLAIAVEDAAAAGDVVGIAFVDREAGVYAGAGDTAARFPAASLAKLFIADDYLYRGAAAGAPVDDARMAWIVSLLATSDDGVAELLWTLGEGPAIIARVAARYELPATSAVGAWWDTEVTAADVARYYVGLLGGGGGLPEPARRLMIAGLQAAVPVAADGFDQDFGVRATLERLGRPGIKQGWMATGDRTIRHSTGFAGHDHRFVLVELADLDSGSPSIADDIANAAASDRATSIVEAALPADLTAHTACADAP</sequence>
<dbReference type="InterPro" id="IPR012338">
    <property type="entry name" value="Beta-lactam/transpept-like"/>
</dbReference>
<name>A0ABW2S3D8_9NOCA</name>
<accession>A0ABW2S3D8</accession>
<proteinExistence type="predicted"/>
<comment type="caution">
    <text evidence="1">The sequence shown here is derived from an EMBL/GenBank/DDBJ whole genome shotgun (WGS) entry which is preliminary data.</text>
</comment>
<dbReference type="EMBL" id="JBHTCS010000024">
    <property type="protein sequence ID" value="MFC7450261.1"/>
    <property type="molecule type" value="Genomic_DNA"/>
</dbReference>